<dbReference type="eggNOG" id="COG0307">
    <property type="taxonomic scope" value="Bacteria"/>
</dbReference>
<dbReference type="SUPFAM" id="SSF63380">
    <property type="entry name" value="Riboflavin synthase domain-like"/>
    <property type="match status" value="2"/>
</dbReference>
<feature type="repeat" description="Lumazine-binding" evidence="10">
    <location>
        <begin position="1"/>
        <end position="98"/>
    </location>
</feature>
<evidence type="ECO:0000256" key="2">
    <source>
        <dbReference type="ARBA" id="ARBA00002803"/>
    </source>
</evidence>
<dbReference type="PIRSF" id="PIRSF000498">
    <property type="entry name" value="Riboflavin_syn_A"/>
    <property type="match status" value="1"/>
</dbReference>
<accession>C7R1D0</accession>
<dbReference type="EC" id="2.5.1.9" evidence="4 9"/>
<comment type="catalytic activity">
    <reaction evidence="1">
        <text>2 6,7-dimethyl-8-(1-D-ribityl)lumazine + H(+) = 5-amino-6-(D-ribitylamino)uracil + riboflavin</text>
        <dbReference type="Rhea" id="RHEA:20772"/>
        <dbReference type="ChEBI" id="CHEBI:15378"/>
        <dbReference type="ChEBI" id="CHEBI:15934"/>
        <dbReference type="ChEBI" id="CHEBI:57986"/>
        <dbReference type="ChEBI" id="CHEBI:58201"/>
        <dbReference type="EC" id="2.5.1.9"/>
    </reaction>
</comment>
<dbReference type="PROSITE" id="PS51177">
    <property type="entry name" value="LUMAZINE_BIND"/>
    <property type="match status" value="2"/>
</dbReference>
<dbReference type="NCBIfam" id="TIGR00187">
    <property type="entry name" value="ribE"/>
    <property type="match status" value="1"/>
</dbReference>
<evidence type="ECO:0000256" key="7">
    <source>
        <dbReference type="ARBA" id="ARBA00022679"/>
    </source>
</evidence>
<dbReference type="OrthoDB" id="9788537at2"/>
<evidence type="ECO:0000256" key="6">
    <source>
        <dbReference type="ARBA" id="ARBA00022619"/>
    </source>
</evidence>
<dbReference type="Proteomes" id="UP000000628">
    <property type="component" value="Chromosome"/>
</dbReference>
<name>C7R1D0_JONDD</name>
<dbReference type="RefSeq" id="WP_015770973.1">
    <property type="nucleotide sequence ID" value="NC_013174.1"/>
</dbReference>
<dbReference type="InterPro" id="IPR023366">
    <property type="entry name" value="ATP_synth_asu-like_sf"/>
</dbReference>
<feature type="domain" description="Lumazine-binding" evidence="11">
    <location>
        <begin position="99"/>
        <end position="200"/>
    </location>
</feature>
<dbReference type="STRING" id="471856.Jden_0681"/>
<evidence type="ECO:0000256" key="10">
    <source>
        <dbReference type="PROSITE-ProRule" id="PRU00524"/>
    </source>
</evidence>
<dbReference type="InterPro" id="IPR026017">
    <property type="entry name" value="Lumazine-bd_dom"/>
</dbReference>
<feature type="domain" description="Lumazine-binding" evidence="11">
    <location>
        <begin position="1"/>
        <end position="98"/>
    </location>
</feature>
<dbReference type="KEGG" id="jde:Jden_0681"/>
<dbReference type="PANTHER" id="PTHR21098:SF12">
    <property type="entry name" value="RIBOFLAVIN SYNTHASE"/>
    <property type="match status" value="1"/>
</dbReference>
<organism evidence="12 13">
    <name type="scientific">Jonesia denitrificans (strain ATCC 14870 / DSM 20603 / BCRC 15368 / CIP 55.134 / JCM 11481 / NBRC 15587 / NCTC 10816 / Prevot 55134)</name>
    <name type="common">Listeria denitrificans</name>
    <dbReference type="NCBI Taxonomy" id="471856"/>
    <lineage>
        <taxon>Bacteria</taxon>
        <taxon>Bacillati</taxon>
        <taxon>Actinomycetota</taxon>
        <taxon>Actinomycetes</taxon>
        <taxon>Micrococcales</taxon>
        <taxon>Jonesiaceae</taxon>
        <taxon>Jonesia</taxon>
    </lineage>
</organism>
<evidence type="ECO:0000313" key="12">
    <source>
        <dbReference type="EMBL" id="ACV08345.1"/>
    </source>
</evidence>
<gene>
    <name evidence="12" type="ordered locus">Jden_0681</name>
</gene>
<feature type="repeat" description="Lumazine-binding" evidence="10">
    <location>
        <begin position="99"/>
        <end position="200"/>
    </location>
</feature>
<proteinExistence type="predicted"/>
<evidence type="ECO:0000256" key="3">
    <source>
        <dbReference type="ARBA" id="ARBA00004887"/>
    </source>
</evidence>
<dbReference type="InterPro" id="IPR001783">
    <property type="entry name" value="Lumazine-bd"/>
</dbReference>
<dbReference type="GO" id="GO:0004746">
    <property type="term" value="F:riboflavin synthase activity"/>
    <property type="evidence" value="ECO:0007669"/>
    <property type="project" value="UniProtKB-UniRule"/>
</dbReference>
<keyword evidence="6" id="KW-0686">Riboflavin biosynthesis</keyword>
<evidence type="ECO:0000259" key="11">
    <source>
        <dbReference type="PROSITE" id="PS51177"/>
    </source>
</evidence>
<reference evidence="12 13" key="1">
    <citation type="journal article" date="2009" name="Stand. Genomic Sci.">
        <title>Complete genome sequence of Jonesia denitrificans type strain (Prevot 55134).</title>
        <authorList>
            <person name="Pukall R."/>
            <person name="Gehrich-Schroter G."/>
            <person name="Lapidus A."/>
            <person name="Nolan M."/>
            <person name="Glavina Del Rio T."/>
            <person name="Lucas S."/>
            <person name="Chen F."/>
            <person name="Tice H."/>
            <person name="Pitluck S."/>
            <person name="Cheng J.F."/>
            <person name="Copeland A."/>
            <person name="Saunders E."/>
            <person name="Brettin T."/>
            <person name="Detter J.C."/>
            <person name="Bruce D."/>
            <person name="Goodwin L."/>
            <person name="Pati A."/>
            <person name="Ivanova N."/>
            <person name="Mavromatis K."/>
            <person name="Ovchinnikova G."/>
            <person name="Chen A."/>
            <person name="Palaniappan K."/>
            <person name="Land M."/>
            <person name="Hauser L."/>
            <person name="Chang Y.J."/>
            <person name="Jeffries C.D."/>
            <person name="Chain P."/>
            <person name="Goker M."/>
            <person name="Bristow J."/>
            <person name="Eisen J.A."/>
            <person name="Markowitz V."/>
            <person name="Hugenholtz P."/>
            <person name="Kyrpides N.C."/>
            <person name="Klenk H.P."/>
            <person name="Han C."/>
        </authorList>
    </citation>
    <scope>NUCLEOTIDE SEQUENCE [LARGE SCALE GENOMIC DNA]</scope>
    <source>
        <strain evidence="13">ATCC 14870 / DSM 20603 / BCRC 15368 / CIP 55.134 / JCM 11481 / NBRC 15587 / NCTC 10816 / Prevot 55134</strain>
    </source>
</reference>
<dbReference type="CDD" id="cd00402">
    <property type="entry name" value="Riboflavin_synthase_like"/>
    <property type="match status" value="1"/>
</dbReference>
<evidence type="ECO:0000256" key="1">
    <source>
        <dbReference type="ARBA" id="ARBA00000968"/>
    </source>
</evidence>
<dbReference type="GO" id="GO:0009231">
    <property type="term" value="P:riboflavin biosynthetic process"/>
    <property type="evidence" value="ECO:0007669"/>
    <property type="project" value="UniProtKB-KW"/>
</dbReference>
<protein>
    <recommendedName>
        <fullName evidence="5 9">Riboflavin synthase</fullName>
        <ecNumber evidence="4 9">2.5.1.9</ecNumber>
    </recommendedName>
</protein>
<evidence type="ECO:0000256" key="5">
    <source>
        <dbReference type="ARBA" id="ARBA00013950"/>
    </source>
</evidence>
<dbReference type="NCBIfam" id="NF006767">
    <property type="entry name" value="PRK09289.1"/>
    <property type="match status" value="1"/>
</dbReference>
<dbReference type="PANTHER" id="PTHR21098">
    <property type="entry name" value="RIBOFLAVIN SYNTHASE ALPHA CHAIN"/>
    <property type="match status" value="1"/>
</dbReference>
<dbReference type="HOGENOM" id="CLU_034388_2_1_11"/>
<comment type="pathway">
    <text evidence="3">Cofactor biosynthesis; riboflavin biosynthesis; riboflavin from 2-hydroxy-3-oxobutyl phosphate and 5-amino-6-(D-ribitylamino)uracil: step 2/2.</text>
</comment>
<dbReference type="InterPro" id="IPR017938">
    <property type="entry name" value="Riboflavin_synthase-like_b-brl"/>
</dbReference>
<evidence type="ECO:0000256" key="8">
    <source>
        <dbReference type="ARBA" id="ARBA00022737"/>
    </source>
</evidence>
<comment type="function">
    <text evidence="2">Catalyzes the dismutation of two molecules of 6,7-dimethyl-8-ribityllumazine, resulting in the formation of riboflavin and 5-amino-6-(D-ribitylamino)uracil.</text>
</comment>
<dbReference type="EMBL" id="CP001706">
    <property type="protein sequence ID" value="ACV08345.1"/>
    <property type="molecule type" value="Genomic_DNA"/>
</dbReference>
<evidence type="ECO:0000256" key="9">
    <source>
        <dbReference type="NCBIfam" id="TIGR00187"/>
    </source>
</evidence>
<evidence type="ECO:0000256" key="4">
    <source>
        <dbReference type="ARBA" id="ARBA00012827"/>
    </source>
</evidence>
<dbReference type="AlphaFoldDB" id="C7R1D0"/>
<evidence type="ECO:0000313" key="13">
    <source>
        <dbReference type="Proteomes" id="UP000000628"/>
    </source>
</evidence>
<keyword evidence="7" id="KW-0808">Transferase</keyword>
<dbReference type="Gene3D" id="2.40.30.20">
    <property type="match status" value="2"/>
</dbReference>
<keyword evidence="8" id="KW-0677">Repeat</keyword>
<dbReference type="Pfam" id="PF00677">
    <property type="entry name" value="Lum_binding"/>
    <property type="match status" value="2"/>
</dbReference>
<sequence length="210" mass="21904">MFSGIISEMGVVSSVTTRGDGAIVEVRAHDILEGLPPGGSLAVDGVCLTALPDEAGRGVFTADLMGETLARTTLGSRGVGSRVNLERCVTPTTHLDGHVVQGHVDSVGTVTARTDHGAWTTLRCTFDPVFAPLVAEKGSIALNGVSLTITGVSEPHETSAWCEVGLIPTTMAHTNLGDVHIGDHLNLEFDVLAKYTQRMLAFSAATGVDQ</sequence>
<keyword evidence="13" id="KW-1185">Reference proteome</keyword>